<dbReference type="RefSeq" id="WP_091833270.1">
    <property type="nucleotide sequence ID" value="NZ_FNZK01000016.1"/>
</dbReference>
<gene>
    <name evidence="1" type="ORF">SAMN05660742_11626</name>
</gene>
<accession>A0A1H7BEA8</accession>
<evidence type="ECO:0000313" key="2">
    <source>
        <dbReference type="Proteomes" id="UP000199662"/>
    </source>
</evidence>
<sequence>MGISSISSTLPSASVKTQVNGQCVLGKGTCTNCGQCGKPVSNANTTSSAANIGPAAVLTLSDKSVAAAAAASNAINPYEKMNL</sequence>
<evidence type="ECO:0000313" key="1">
    <source>
        <dbReference type="EMBL" id="SEJ75526.1"/>
    </source>
</evidence>
<dbReference type="EMBL" id="FNZK01000016">
    <property type="protein sequence ID" value="SEJ75526.1"/>
    <property type="molecule type" value="Genomic_DNA"/>
</dbReference>
<dbReference type="Proteomes" id="UP000199662">
    <property type="component" value="Unassembled WGS sequence"/>
</dbReference>
<organism evidence="1 2">
    <name type="scientific">Propionispira arboris</name>
    <dbReference type="NCBI Taxonomy" id="84035"/>
    <lineage>
        <taxon>Bacteria</taxon>
        <taxon>Bacillati</taxon>
        <taxon>Bacillota</taxon>
        <taxon>Negativicutes</taxon>
        <taxon>Selenomonadales</taxon>
        <taxon>Selenomonadaceae</taxon>
        <taxon>Propionispira</taxon>
    </lineage>
</organism>
<protein>
    <submittedName>
        <fullName evidence="1">Uncharacterized protein</fullName>
    </submittedName>
</protein>
<name>A0A1H7BEA8_9FIRM</name>
<reference evidence="1 2" key="1">
    <citation type="submission" date="2016-10" db="EMBL/GenBank/DDBJ databases">
        <authorList>
            <person name="de Groot N.N."/>
        </authorList>
    </citation>
    <scope>NUCLEOTIDE SEQUENCE [LARGE SCALE GENOMIC DNA]</scope>
    <source>
        <strain evidence="1 2">DSM 2179</strain>
    </source>
</reference>
<proteinExistence type="predicted"/>
<keyword evidence="2" id="KW-1185">Reference proteome</keyword>
<dbReference type="AlphaFoldDB" id="A0A1H7BEA8"/>